<organism evidence="3 4">
    <name type="scientific">Echria macrotheca</name>
    <dbReference type="NCBI Taxonomy" id="438768"/>
    <lineage>
        <taxon>Eukaryota</taxon>
        <taxon>Fungi</taxon>
        <taxon>Dikarya</taxon>
        <taxon>Ascomycota</taxon>
        <taxon>Pezizomycotina</taxon>
        <taxon>Sordariomycetes</taxon>
        <taxon>Sordariomycetidae</taxon>
        <taxon>Sordariales</taxon>
        <taxon>Schizotheciaceae</taxon>
        <taxon>Echria</taxon>
    </lineage>
</organism>
<dbReference type="PANTHER" id="PTHR39461:SF1">
    <property type="entry name" value="LEA DOMAIN PROTEIN (AFU_ORTHOLOGUE AFUA_8G04920)"/>
    <property type="match status" value="1"/>
</dbReference>
<evidence type="ECO:0000259" key="2">
    <source>
        <dbReference type="Pfam" id="PF22485"/>
    </source>
</evidence>
<name>A0AAJ0BJA9_9PEZI</name>
<feature type="compositionally biased region" description="Polar residues" evidence="1">
    <location>
        <begin position="170"/>
        <end position="190"/>
    </location>
</feature>
<dbReference type="InterPro" id="IPR054256">
    <property type="entry name" value="DUF6987"/>
</dbReference>
<feature type="compositionally biased region" description="Polar residues" evidence="1">
    <location>
        <begin position="315"/>
        <end position="329"/>
    </location>
</feature>
<feature type="compositionally biased region" description="Basic and acidic residues" evidence="1">
    <location>
        <begin position="154"/>
        <end position="167"/>
    </location>
</feature>
<accession>A0AAJ0BJA9</accession>
<evidence type="ECO:0000313" key="4">
    <source>
        <dbReference type="Proteomes" id="UP001239445"/>
    </source>
</evidence>
<reference evidence="3" key="1">
    <citation type="submission" date="2023-06" db="EMBL/GenBank/DDBJ databases">
        <title>Genome-scale phylogeny and comparative genomics of the fungal order Sordariales.</title>
        <authorList>
            <consortium name="Lawrence Berkeley National Laboratory"/>
            <person name="Hensen N."/>
            <person name="Bonometti L."/>
            <person name="Westerberg I."/>
            <person name="Brannstrom I.O."/>
            <person name="Guillou S."/>
            <person name="Cros-Aarteil S."/>
            <person name="Calhoun S."/>
            <person name="Haridas S."/>
            <person name="Kuo A."/>
            <person name="Mondo S."/>
            <person name="Pangilinan J."/>
            <person name="Riley R."/>
            <person name="Labutti K."/>
            <person name="Andreopoulos B."/>
            <person name="Lipzen A."/>
            <person name="Chen C."/>
            <person name="Yanf M."/>
            <person name="Daum C."/>
            <person name="Ng V."/>
            <person name="Clum A."/>
            <person name="Steindorff A."/>
            <person name="Ohm R."/>
            <person name="Martin F."/>
            <person name="Silar P."/>
            <person name="Natvig D."/>
            <person name="Lalanne C."/>
            <person name="Gautier V."/>
            <person name="Ament-Velasquez S.L."/>
            <person name="Kruys A."/>
            <person name="Hutchinson M.I."/>
            <person name="Powell A.J."/>
            <person name="Barry K."/>
            <person name="Miller A.N."/>
            <person name="Grigoriev I.V."/>
            <person name="Debuchy R."/>
            <person name="Gladieux P."/>
            <person name="Thoren M.H."/>
            <person name="Johannesson H."/>
        </authorList>
    </citation>
    <scope>NUCLEOTIDE SEQUENCE</scope>
    <source>
        <strain evidence="3">PSN4</strain>
    </source>
</reference>
<feature type="compositionally biased region" description="Basic and acidic residues" evidence="1">
    <location>
        <begin position="116"/>
        <end position="130"/>
    </location>
</feature>
<feature type="compositionally biased region" description="Low complexity" evidence="1">
    <location>
        <begin position="256"/>
        <end position="288"/>
    </location>
</feature>
<dbReference type="EMBL" id="MU839828">
    <property type="protein sequence ID" value="KAK1759256.1"/>
    <property type="molecule type" value="Genomic_DNA"/>
</dbReference>
<comment type="caution">
    <text evidence="3">The sequence shown here is derived from an EMBL/GenBank/DDBJ whole genome shotgun (WGS) entry which is preliminary data.</text>
</comment>
<feature type="domain" description="DUF6987" evidence="2">
    <location>
        <begin position="702"/>
        <end position="899"/>
    </location>
</feature>
<dbReference type="AlphaFoldDB" id="A0AAJ0BJA9"/>
<protein>
    <recommendedName>
        <fullName evidence="2">DUF6987 domain-containing protein</fullName>
    </recommendedName>
</protein>
<evidence type="ECO:0000256" key="1">
    <source>
        <dbReference type="SAM" id="MobiDB-lite"/>
    </source>
</evidence>
<feature type="compositionally biased region" description="Acidic residues" evidence="1">
    <location>
        <begin position="479"/>
        <end position="488"/>
    </location>
</feature>
<keyword evidence="4" id="KW-1185">Reference proteome</keyword>
<proteinExistence type="predicted"/>
<dbReference type="Pfam" id="PF22485">
    <property type="entry name" value="DUF6987"/>
    <property type="match status" value="1"/>
</dbReference>
<dbReference type="Proteomes" id="UP001239445">
    <property type="component" value="Unassembled WGS sequence"/>
</dbReference>
<feature type="compositionally biased region" description="Low complexity" evidence="1">
    <location>
        <begin position="132"/>
        <end position="144"/>
    </location>
</feature>
<evidence type="ECO:0000313" key="3">
    <source>
        <dbReference type="EMBL" id="KAK1759256.1"/>
    </source>
</evidence>
<feature type="region of interest" description="Disordered" evidence="1">
    <location>
        <begin position="455"/>
        <end position="491"/>
    </location>
</feature>
<dbReference type="PANTHER" id="PTHR39461">
    <property type="entry name" value="LEA DOMAIN PROTEIN (AFU_ORTHOLOGUE AFUA_8G04920)"/>
    <property type="match status" value="1"/>
</dbReference>
<feature type="compositionally biased region" description="Basic and acidic residues" evidence="1">
    <location>
        <begin position="95"/>
        <end position="105"/>
    </location>
</feature>
<feature type="compositionally biased region" description="Acidic residues" evidence="1">
    <location>
        <begin position="106"/>
        <end position="115"/>
    </location>
</feature>
<dbReference type="InterPro" id="IPR022124">
    <property type="entry name" value="DUF3659"/>
</dbReference>
<sequence>MSDLAKKTLPPGSWPGAKGGAKTAESQQSKQSQSNNDAAAPRSAATPSNLPTKEAASTQGGADDAGSEDNAPSHYTHQKENLENISEEGSAIKMQDSEKLQQPDDDRLEEVEPEPVEEKHTEMNGFHTEDGQSQAETAETAGQEQQEEQSEEGTSSKKTDLTEEAKQAFDQASENQPTSEARESFLQTARSGALPDRSVKPETVAEVSQKMDGEEGEELGTAPTEAQDKATDEEPTATIAEGQQPEATEAGENAPTVTGKTETGAEEGVTATGAEEEAAPTQTEGQTEGAPTETMDSKAAEGIDVQDTVPEGAEQTVTQTQPEGTQMQQEQGTVGESATVPENLDFSLLKGGKVNKGGNVVDSDGRVVGRVVEGILSYLIGKKVDENGDIWSDNGKVIGRAEPITDTERDEMTKEPSPFESFPDAVVDGNGMVVSNGEYVGKVVEGDIKQLRGKSVDPDGDILDRGGNVIGKAERWEPEPEEEPEPEPEADRSILAGKRVNKAGNVVDGNGVIFGRVVEGDVKRMVGRMCDKQGNILSESGDVLGRAEVVPEGEREGMKEGPFAELQGCTVAKDGTVVTPSGDVVGRLVSGDPKVLFGRAVDEDGDVLDRNGNTIGKAERWEPEQVEKKKGALAGRRVNREGNVVDEDGNIIAKLTSGDPNICAGKEIDDDGDVVDSKGTVVGHCTLLQDIPKEEISPEEKEKAAQAEQDRKLAIQMSVCIEQCLDKIRPICKMITEKIDKAERTPEDERDEEALVREVRPLIEEGGRILTEAKGIIKGLDPDGRISANAKHKTAAREATPEEYHLADVLKDLTGDVTTCIENAKKKLEDMPHAKKELNPLWGLLNEPLFQILAAVGLLLSGVLNLVGRLLSGLGLGGLIDGLLGTLGLNRVLEGLGLGGLTGGDKKKKGGGGGLLGGLLGGGK</sequence>
<dbReference type="Pfam" id="PF12396">
    <property type="entry name" value="DUF3659"/>
    <property type="match status" value="5"/>
</dbReference>
<feature type="compositionally biased region" description="Polar residues" evidence="1">
    <location>
        <begin position="45"/>
        <end position="60"/>
    </location>
</feature>
<feature type="region of interest" description="Disordered" evidence="1">
    <location>
        <begin position="1"/>
        <end position="329"/>
    </location>
</feature>
<gene>
    <name evidence="3" type="ORF">QBC47DRAFT_398071</name>
</gene>